<feature type="region of interest" description="Disordered" evidence="1">
    <location>
        <begin position="1"/>
        <end position="149"/>
    </location>
</feature>
<reference evidence="2" key="1">
    <citation type="journal article" date="2020" name="Nature">
        <title>Giant virus diversity and host interactions through global metagenomics.</title>
        <authorList>
            <person name="Schulz F."/>
            <person name="Roux S."/>
            <person name="Paez-Espino D."/>
            <person name="Jungbluth S."/>
            <person name="Walsh D.A."/>
            <person name="Denef V.J."/>
            <person name="McMahon K.D."/>
            <person name="Konstantinidis K.T."/>
            <person name="Eloe-Fadrosh E.A."/>
            <person name="Kyrpides N.C."/>
            <person name="Woyke T."/>
        </authorList>
    </citation>
    <scope>NUCLEOTIDE SEQUENCE</scope>
    <source>
        <strain evidence="2">GVMAG-M-3300023184-50</strain>
    </source>
</reference>
<protein>
    <submittedName>
        <fullName evidence="2">Uncharacterized protein</fullName>
    </submittedName>
</protein>
<name>A0A6C0I5N4_9ZZZZ</name>
<feature type="compositionally biased region" description="Low complexity" evidence="1">
    <location>
        <begin position="91"/>
        <end position="100"/>
    </location>
</feature>
<sequence>MAKTRRASRALKGGGYSFSGGLLDASAANGGNPGWTNTTSTDCGAVAGRGGNDMTGGKRRRRRGGAALVPGPDPPPSHGGTRRRRRRHRGGNAANAALTTGRGGNGTMGGSRRRRRRHRGGNAPYAGGNNQNPDLAQQVPRTNYSFGGDGVAGMVNWTPDSY</sequence>
<proteinExistence type="predicted"/>
<feature type="compositionally biased region" description="Polar residues" evidence="1">
    <location>
        <begin position="128"/>
        <end position="145"/>
    </location>
</feature>
<evidence type="ECO:0000313" key="2">
    <source>
        <dbReference type="EMBL" id="QHT88318.1"/>
    </source>
</evidence>
<feature type="compositionally biased region" description="Basic residues" evidence="1">
    <location>
        <begin position="80"/>
        <end position="90"/>
    </location>
</feature>
<dbReference type="AlphaFoldDB" id="A0A6C0I5N4"/>
<dbReference type="EMBL" id="MN740114">
    <property type="protein sequence ID" value="QHT88318.1"/>
    <property type="molecule type" value="Genomic_DNA"/>
</dbReference>
<feature type="compositionally biased region" description="Basic residues" evidence="1">
    <location>
        <begin position="111"/>
        <end position="120"/>
    </location>
</feature>
<accession>A0A6C0I5N4</accession>
<organism evidence="2">
    <name type="scientific">viral metagenome</name>
    <dbReference type="NCBI Taxonomy" id="1070528"/>
    <lineage>
        <taxon>unclassified sequences</taxon>
        <taxon>metagenomes</taxon>
        <taxon>organismal metagenomes</taxon>
    </lineage>
</organism>
<evidence type="ECO:0000256" key="1">
    <source>
        <dbReference type="SAM" id="MobiDB-lite"/>
    </source>
</evidence>